<dbReference type="RefSeq" id="WP_301640330.1">
    <property type="nucleotide sequence ID" value="NZ_JAUEII010000026.1"/>
</dbReference>
<evidence type="ECO:0000313" key="3">
    <source>
        <dbReference type="Proteomes" id="UP001167871"/>
    </source>
</evidence>
<gene>
    <name evidence="1" type="ORF">QVO10_11675</name>
    <name evidence="2" type="ORF">QVO10_11685</name>
</gene>
<reference evidence="1" key="2">
    <citation type="submission" date="2024-05" db="EMBL/GenBank/DDBJ databases">
        <title>Identification and characterization of horizontal gene transfer across gut microbiota members of farm animals based on homology search.</title>
        <authorList>
            <person name="Schwarzerova J."/>
            <person name="Nykrynova M."/>
            <person name="Jureckova K."/>
            <person name="Cejkova D."/>
            <person name="Rychlik I."/>
        </authorList>
    </citation>
    <scope>NUCLEOTIDE SEQUENCE</scope>
    <source>
        <strain evidence="1">84_SSukc20</strain>
    </source>
</reference>
<keyword evidence="3" id="KW-1185">Reference proteome</keyword>
<sequence>MVEKMNNSRIKNIVNLSAAERYGYFIRKVSDFEEVWGLKDKEGWALMGNNEQVLFPVWSEKEFAELCKWDNYQPNSIPLDDFIEKLLPKLEKDNVMLAVFPLSKGKGIIRTVQEIIADIEQECEQYE</sequence>
<dbReference type="EMBL" id="JAUEII010000026">
    <property type="protein sequence ID" value="MDN0050038.1"/>
    <property type="molecule type" value="Genomic_DNA"/>
</dbReference>
<reference evidence="1" key="1">
    <citation type="submission" date="2023-06" db="EMBL/GenBank/DDBJ databases">
        <authorList>
            <person name="Zeman M."/>
            <person name="Kubasova T."/>
            <person name="Jahodarova E."/>
            <person name="Nykrynova M."/>
            <person name="Rychlik I."/>
        </authorList>
    </citation>
    <scope>NUCLEOTIDE SEQUENCE</scope>
    <source>
        <strain evidence="1">84_SSukc20</strain>
    </source>
</reference>
<evidence type="ECO:0000313" key="1">
    <source>
        <dbReference type="EMBL" id="MDN0050036.1"/>
    </source>
</evidence>
<protein>
    <submittedName>
        <fullName evidence="1">DUF2750 domain-containing protein</fullName>
    </submittedName>
</protein>
<dbReference type="EMBL" id="JAUEII010000026">
    <property type="protein sequence ID" value="MDN0050036.1"/>
    <property type="molecule type" value="Genomic_DNA"/>
</dbReference>
<proteinExistence type="predicted"/>
<accession>A0ABT7X7G9</accession>
<name>A0ABT7X7G9_9BACE</name>
<dbReference type="InterPro" id="IPR021284">
    <property type="entry name" value="DUF2750"/>
</dbReference>
<dbReference type="Proteomes" id="UP001167871">
    <property type="component" value="Unassembled WGS sequence"/>
</dbReference>
<organism evidence="1 3">
    <name type="scientific">Bacteroides gallinaceum</name>
    <dbReference type="NCBI Taxonomy" id="1462571"/>
    <lineage>
        <taxon>Bacteria</taxon>
        <taxon>Pseudomonadati</taxon>
        <taxon>Bacteroidota</taxon>
        <taxon>Bacteroidia</taxon>
        <taxon>Bacteroidales</taxon>
        <taxon>Bacteroidaceae</taxon>
        <taxon>Bacteroides</taxon>
    </lineage>
</organism>
<evidence type="ECO:0000313" key="2">
    <source>
        <dbReference type="EMBL" id="MDN0050038.1"/>
    </source>
</evidence>
<comment type="caution">
    <text evidence="1">The sequence shown here is derived from an EMBL/GenBank/DDBJ whole genome shotgun (WGS) entry which is preliminary data.</text>
</comment>
<dbReference type="Pfam" id="PF11042">
    <property type="entry name" value="DUF2750"/>
    <property type="match status" value="1"/>
</dbReference>